<gene>
    <name evidence="1" type="primary">Cnig_chr_X.g22876</name>
    <name evidence="1" type="ORF">B9Z55_022876</name>
</gene>
<name>A0A2G5SMT9_9PELO</name>
<evidence type="ECO:0000313" key="1">
    <source>
        <dbReference type="EMBL" id="PIC16191.1"/>
    </source>
</evidence>
<dbReference type="EMBL" id="PDUG01000006">
    <property type="protein sequence ID" value="PIC16191.1"/>
    <property type="molecule type" value="Genomic_DNA"/>
</dbReference>
<comment type="caution">
    <text evidence="1">The sequence shown here is derived from an EMBL/GenBank/DDBJ whole genome shotgun (WGS) entry which is preliminary data.</text>
</comment>
<dbReference type="Proteomes" id="UP000230233">
    <property type="component" value="Chromosome X"/>
</dbReference>
<proteinExistence type="predicted"/>
<dbReference type="OrthoDB" id="206335at2759"/>
<evidence type="ECO:0000313" key="2">
    <source>
        <dbReference type="Proteomes" id="UP000230233"/>
    </source>
</evidence>
<organism evidence="1 2">
    <name type="scientific">Caenorhabditis nigoni</name>
    <dbReference type="NCBI Taxonomy" id="1611254"/>
    <lineage>
        <taxon>Eukaryota</taxon>
        <taxon>Metazoa</taxon>
        <taxon>Ecdysozoa</taxon>
        <taxon>Nematoda</taxon>
        <taxon>Chromadorea</taxon>
        <taxon>Rhabditida</taxon>
        <taxon>Rhabditina</taxon>
        <taxon>Rhabditomorpha</taxon>
        <taxon>Rhabditoidea</taxon>
        <taxon>Rhabditidae</taxon>
        <taxon>Peloderinae</taxon>
        <taxon>Caenorhabditis</taxon>
    </lineage>
</organism>
<sequence length="219" mass="24343">MGTYELTPNALQYNGFPFLGPHSAVIPPIMDDMRELVASDDLLRECTCCSKDFYSWMSPAIAPAHQFGNSSRRPFAGIGSQRSAHLNVIDTERWLHKSVYITIKRSSITRNAALFAMVLSNSSKKVNNLFANAVSNSVFRFSSRIVSWCTLRMDAQGSPFDAHKCDRHIRLIHVCGPKRKIPKFVTSKTGCDVPGGKDANPESHHDLHGINCVETCNNC</sequence>
<keyword evidence="2" id="KW-1185">Reference proteome</keyword>
<dbReference type="AlphaFoldDB" id="A0A2G5SMT9"/>
<reference evidence="2" key="1">
    <citation type="submission" date="2017-10" db="EMBL/GenBank/DDBJ databases">
        <title>Rapid genome shrinkage in a self-fertile nematode reveals novel sperm competition proteins.</title>
        <authorList>
            <person name="Yin D."/>
            <person name="Schwarz E.M."/>
            <person name="Thomas C.G."/>
            <person name="Felde R.L."/>
            <person name="Korf I.F."/>
            <person name="Cutter A.D."/>
            <person name="Schartner C.M."/>
            <person name="Ralston E.J."/>
            <person name="Meyer B.J."/>
            <person name="Haag E.S."/>
        </authorList>
    </citation>
    <scope>NUCLEOTIDE SEQUENCE [LARGE SCALE GENOMIC DNA]</scope>
    <source>
        <strain evidence="2">JU1422</strain>
    </source>
</reference>
<accession>A0A2G5SMT9</accession>
<protein>
    <submittedName>
        <fullName evidence="1">Uncharacterized protein</fullName>
    </submittedName>
</protein>